<keyword evidence="4" id="KW-1185">Reference proteome</keyword>
<dbReference type="InterPro" id="IPR040361">
    <property type="entry name" value="TPD1"/>
</dbReference>
<feature type="chain" id="PRO_5044012549" evidence="2">
    <location>
        <begin position="26"/>
        <end position="124"/>
    </location>
</feature>
<reference evidence="3" key="2">
    <citation type="submission" date="2023-06" db="EMBL/GenBank/DDBJ databases">
        <authorList>
            <person name="Ma L."/>
            <person name="Liu K.-W."/>
            <person name="Li Z."/>
            <person name="Hsiao Y.-Y."/>
            <person name="Qi Y."/>
            <person name="Fu T."/>
            <person name="Tang G."/>
            <person name="Zhang D."/>
            <person name="Sun W.-H."/>
            <person name="Liu D.-K."/>
            <person name="Li Y."/>
            <person name="Chen G.-Z."/>
            <person name="Liu X.-D."/>
            <person name="Liao X.-Y."/>
            <person name="Jiang Y.-T."/>
            <person name="Yu X."/>
            <person name="Hao Y."/>
            <person name="Huang J."/>
            <person name="Zhao X.-W."/>
            <person name="Ke S."/>
            <person name="Chen Y.-Y."/>
            <person name="Wu W.-L."/>
            <person name="Hsu J.-L."/>
            <person name="Lin Y.-F."/>
            <person name="Huang M.-D."/>
            <person name="Li C.-Y."/>
            <person name="Huang L."/>
            <person name="Wang Z.-W."/>
            <person name="Zhao X."/>
            <person name="Zhong W.-Y."/>
            <person name="Peng D.-H."/>
            <person name="Ahmad S."/>
            <person name="Lan S."/>
            <person name="Zhang J.-S."/>
            <person name="Tsai W.-C."/>
            <person name="Van De Peer Y."/>
            <person name="Liu Z.-J."/>
        </authorList>
    </citation>
    <scope>NUCLEOTIDE SEQUENCE</scope>
    <source>
        <strain evidence="3">SCP</strain>
        <tissue evidence="3">Leaves</tissue>
    </source>
</reference>
<dbReference type="GO" id="GO:0001709">
    <property type="term" value="P:cell fate determination"/>
    <property type="evidence" value="ECO:0007669"/>
    <property type="project" value="TreeGrafter"/>
</dbReference>
<dbReference type="PANTHER" id="PTHR33184:SF72">
    <property type="entry name" value="BETA-1,3-N-ACETYLGLUCOSAMINYLTRANSFERASE FAMILY PROTEIN"/>
    <property type="match status" value="1"/>
</dbReference>
<name>A0AAV9A4V1_ACOGR</name>
<keyword evidence="1 2" id="KW-0732">Signal</keyword>
<evidence type="ECO:0000313" key="4">
    <source>
        <dbReference type="Proteomes" id="UP001179952"/>
    </source>
</evidence>
<comment type="caution">
    <text evidence="3">The sequence shown here is derived from an EMBL/GenBank/DDBJ whole genome shotgun (WGS) entry which is preliminary data.</text>
</comment>
<organism evidence="3 4">
    <name type="scientific">Acorus gramineus</name>
    <name type="common">Dwarf sweet flag</name>
    <dbReference type="NCBI Taxonomy" id="55184"/>
    <lineage>
        <taxon>Eukaryota</taxon>
        <taxon>Viridiplantae</taxon>
        <taxon>Streptophyta</taxon>
        <taxon>Embryophyta</taxon>
        <taxon>Tracheophyta</taxon>
        <taxon>Spermatophyta</taxon>
        <taxon>Magnoliopsida</taxon>
        <taxon>Liliopsida</taxon>
        <taxon>Acoraceae</taxon>
        <taxon>Acorus</taxon>
    </lineage>
</organism>
<protein>
    <submittedName>
        <fullName evidence="3">Uncharacterized protein</fullName>
    </submittedName>
</protein>
<dbReference type="AlphaFoldDB" id="A0AAV9A4V1"/>
<evidence type="ECO:0000256" key="2">
    <source>
        <dbReference type="SAM" id="SignalP"/>
    </source>
</evidence>
<gene>
    <name evidence="3" type="ORF">QJS04_geneDACA015423</name>
</gene>
<sequence>MSAMSLNFFFGVGLLLFSMLQGGLSQGGCTLSSIKVDQELTTNSEYKVTVSNSCTCSQSNLLLSCAAFKGPEPGFEDKVKVVDGGSDCLINDGQPVFNDSPIMFKYTAAEKIVFNPISSQINCS</sequence>
<feature type="signal peptide" evidence="2">
    <location>
        <begin position="1"/>
        <end position="25"/>
    </location>
</feature>
<dbReference type="Proteomes" id="UP001179952">
    <property type="component" value="Unassembled WGS sequence"/>
</dbReference>
<dbReference type="Pfam" id="PF24068">
    <property type="entry name" value="TPD1_C"/>
    <property type="match status" value="1"/>
</dbReference>
<accession>A0AAV9A4V1</accession>
<proteinExistence type="predicted"/>
<dbReference type="EMBL" id="JAUJYN010000012">
    <property type="protein sequence ID" value="KAK1259154.1"/>
    <property type="molecule type" value="Genomic_DNA"/>
</dbReference>
<evidence type="ECO:0000313" key="3">
    <source>
        <dbReference type="EMBL" id="KAK1259154.1"/>
    </source>
</evidence>
<dbReference type="PANTHER" id="PTHR33184">
    <property type="entry name" value="PROTEIN TAPETUM DETERMINANT 1-LIKE-RELATED"/>
    <property type="match status" value="1"/>
</dbReference>
<evidence type="ECO:0000256" key="1">
    <source>
        <dbReference type="ARBA" id="ARBA00022729"/>
    </source>
</evidence>
<reference evidence="3" key="1">
    <citation type="journal article" date="2023" name="Nat. Commun.">
        <title>Diploid and tetraploid genomes of Acorus and the evolution of monocots.</title>
        <authorList>
            <person name="Ma L."/>
            <person name="Liu K.W."/>
            <person name="Li Z."/>
            <person name="Hsiao Y.Y."/>
            <person name="Qi Y."/>
            <person name="Fu T."/>
            <person name="Tang G.D."/>
            <person name="Zhang D."/>
            <person name="Sun W.H."/>
            <person name="Liu D.K."/>
            <person name="Li Y."/>
            <person name="Chen G.Z."/>
            <person name="Liu X.D."/>
            <person name="Liao X.Y."/>
            <person name="Jiang Y.T."/>
            <person name="Yu X."/>
            <person name="Hao Y."/>
            <person name="Huang J."/>
            <person name="Zhao X.W."/>
            <person name="Ke S."/>
            <person name="Chen Y.Y."/>
            <person name="Wu W.L."/>
            <person name="Hsu J.L."/>
            <person name="Lin Y.F."/>
            <person name="Huang M.D."/>
            <person name="Li C.Y."/>
            <person name="Huang L."/>
            <person name="Wang Z.W."/>
            <person name="Zhao X."/>
            <person name="Zhong W.Y."/>
            <person name="Peng D.H."/>
            <person name="Ahmad S."/>
            <person name="Lan S."/>
            <person name="Zhang J.S."/>
            <person name="Tsai W.C."/>
            <person name="Van de Peer Y."/>
            <person name="Liu Z.J."/>
        </authorList>
    </citation>
    <scope>NUCLEOTIDE SEQUENCE</scope>
    <source>
        <strain evidence="3">SCP</strain>
    </source>
</reference>